<sequence>MISLAFVWGFLVILSLSRAHPNYEKDPDCVCTGMTPEHGVGPQTGDGGFRLTAAPSGTKPGSVDVILSSQDPFE</sequence>
<protein>
    <submittedName>
        <fullName evidence="1">Uncharacterized protein</fullName>
    </submittedName>
</protein>
<evidence type="ECO:0000313" key="1">
    <source>
        <dbReference type="EMBL" id="CAD7234783.1"/>
    </source>
</evidence>
<feature type="non-terminal residue" evidence="1">
    <location>
        <position position="74"/>
    </location>
</feature>
<dbReference type="OrthoDB" id="2419613at2759"/>
<proteinExistence type="predicted"/>
<dbReference type="EMBL" id="OB669824">
    <property type="protein sequence ID" value="CAD7234783.1"/>
    <property type="molecule type" value="Genomic_DNA"/>
</dbReference>
<dbReference type="AlphaFoldDB" id="A0A7R8WTG2"/>
<organism evidence="1">
    <name type="scientific">Cyprideis torosa</name>
    <dbReference type="NCBI Taxonomy" id="163714"/>
    <lineage>
        <taxon>Eukaryota</taxon>
        <taxon>Metazoa</taxon>
        <taxon>Ecdysozoa</taxon>
        <taxon>Arthropoda</taxon>
        <taxon>Crustacea</taxon>
        <taxon>Oligostraca</taxon>
        <taxon>Ostracoda</taxon>
        <taxon>Podocopa</taxon>
        <taxon>Podocopida</taxon>
        <taxon>Cytherocopina</taxon>
        <taxon>Cytheroidea</taxon>
        <taxon>Cytherideidae</taxon>
        <taxon>Cyprideis</taxon>
    </lineage>
</organism>
<gene>
    <name evidence="1" type="ORF">CTOB1V02_LOCUS12599</name>
</gene>
<reference evidence="1" key="1">
    <citation type="submission" date="2020-11" db="EMBL/GenBank/DDBJ databases">
        <authorList>
            <person name="Tran Van P."/>
        </authorList>
    </citation>
    <scope>NUCLEOTIDE SEQUENCE</scope>
</reference>
<name>A0A7R8WTG2_9CRUS</name>
<accession>A0A7R8WTG2</accession>